<proteinExistence type="inferred from homology"/>
<evidence type="ECO:0000256" key="6">
    <source>
        <dbReference type="ARBA" id="ARBA00023326"/>
    </source>
</evidence>
<keyword evidence="2 11" id="KW-0732">Signal</keyword>
<dbReference type="PROSITE" id="PS51164">
    <property type="entry name" value="CBM1_2"/>
    <property type="match status" value="1"/>
</dbReference>
<dbReference type="GO" id="GO:0030248">
    <property type="term" value="F:cellulose binding"/>
    <property type="evidence" value="ECO:0007669"/>
    <property type="project" value="InterPro"/>
</dbReference>
<reference evidence="14 15" key="1">
    <citation type="journal article" date="2020" name="ISME J.">
        <title>Uncovering the hidden diversity of litter-decomposition mechanisms in mushroom-forming fungi.</title>
        <authorList>
            <person name="Floudas D."/>
            <person name="Bentzer J."/>
            <person name="Ahren D."/>
            <person name="Johansson T."/>
            <person name="Persson P."/>
            <person name="Tunlid A."/>
        </authorList>
    </citation>
    <scope>NUCLEOTIDE SEQUENCE [LARGE SCALE GENOMIC DNA]</scope>
    <source>
        <strain evidence="14 15">CBS 101986</strain>
    </source>
</reference>
<evidence type="ECO:0000256" key="10">
    <source>
        <dbReference type="SAM" id="Phobius"/>
    </source>
</evidence>
<organism evidence="14 15">
    <name type="scientific">Psilocybe cf. subviscida</name>
    <dbReference type="NCBI Taxonomy" id="2480587"/>
    <lineage>
        <taxon>Eukaryota</taxon>
        <taxon>Fungi</taxon>
        <taxon>Dikarya</taxon>
        <taxon>Basidiomycota</taxon>
        <taxon>Agaricomycotina</taxon>
        <taxon>Agaricomycetes</taxon>
        <taxon>Agaricomycetidae</taxon>
        <taxon>Agaricales</taxon>
        <taxon>Agaricineae</taxon>
        <taxon>Strophariaceae</taxon>
        <taxon>Psilocybe</taxon>
    </lineage>
</organism>
<dbReference type="Proteomes" id="UP000567179">
    <property type="component" value="Unassembled WGS sequence"/>
</dbReference>
<keyword evidence="15" id="KW-1185">Reference proteome</keyword>
<dbReference type="SMART" id="SM00236">
    <property type="entry name" value="fCBD"/>
    <property type="match status" value="1"/>
</dbReference>
<evidence type="ECO:0000259" key="12">
    <source>
        <dbReference type="PROSITE" id="PS51164"/>
    </source>
</evidence>
<keyword evidence="10" id="KW-0812">Transmembrane</keyword>
<dbReference type="SMART" id="SM00633">
    <property type="entry name" value="Glyco_10"/>
    <property type="match status" value="1"/>
</dbReference>
<dbReference type="InterPro" id="IPR000254">
    <property type="entry name" value="CBD"/>
</dbReference>
<evidence type="ECO:0000256" key="7">
    <source>
        <dbReference type="PROSITE-ProRule" id="PRU10061"/>
    </source>
</evidence>
<dbReference type="InterPro" id="IPR001000">
    <property type="entry name" value="GH10_dom"/>
</dbReference>
<evidence type="ECO:0000313" key="15">
    <source>
        <dbReference type="Proteomes" id="UP000567179"/>
    </source>
</evidence>
<keyword evidence="3 8" id="KW-0378">Hydrolase</keyword>
<dbReference type="PROSITE" id="PS00562">
    <property type="entry name" value="CBM1_1"/>
    <property type="match status" value="1"/>
</dbReference>
<dbReference type="EMBL" id="JAACJJ010000014">
    <property type="protein sequence ID" value="KAF5327097.1"/>
    <property type="molecule type" value="Genomic_DNA"/>
</dbReference>
<dbReference type="InterPro" id="IPR044846">
    <property type="entry name" value="GH10"/>
</dbReference>
<sequence length="704" mass="73962">MTSKLLAFVTLAVVAHQAAAVAVYGQCGGQTYTGSTTCDSGSTCVYSNPFYSQCLPGSATSSSSSHTTTSSSSAPTSTGSSGSGQGLNGKFVTHGKKFWGSAADSGTINIAANQAILKSDFGGVTPENSMKWESTENVQGQFTFSGSDALVNWAVSNGKMIRGHTLVWHNQLPSWVSNINNPSTLTSVIQSHISNVAGRYKGKLYVGCHQVFYNVLGESFVAIAFKAARAADPNAKLYINDFNLDSNNAKVKGMVALVNRTNANGKLIDGIGTQTHLGANGAGGVQAALTALSATGCEIAITELDIAQASSNDYTTVTKACLNTPACVSITSWGVSDVNSWRSGDKPLLWDSSYKPKAAYSAVLGVISPQLNDGTHILTVNASVESPQTFWIDQIRYVPSLQSQFATATVYVNSTDATILSAFGKSWENSVESSNLTAVNGSTFILDFTGVTLSWYGLIPEKTPLVSTTGSYTIDGSGDSRDFFIETLDDIKTVDTTYNVKYFETPLLPVGKHQLIVTYHGNSLTAPLTLDYLIIQNSSATSLPSSLSSQPAPFTVTSGVDQNSSTGVPSLSGTMSIVPGGGSSVITPNSASAITSYTLYPTSTSGGGPPIMGSGHAKKLNPTVIAGSISGGIGIVIVVGLAFVLFHRIKKSRPERGEIQNITPTPFQHSTAVDLRFRMDGTKIWWGDKGASMPSENPPQYNIS</sequence>
<dbReference type="PANTHER" id="PTHR31490">
    <property type="entry name" value="GLYCOSYL HYDROLASE"/>
    <property type="match status" value="1"/>
</dbReference>
<feature type="chain" id="PRO_5034864432" description="Beta-xylanase" evidence="11">
    <location>
        <begin position="21"/>
        <end position="704"/>
    </location>
</feature>
<dbReference type="SUPFAM" id="SSF57180">
    <property type="entry name" value="Cellulose-binding domain"/>
    <property type="match status" value="1"/>
</dbReference>
<evidence type="ECO:0000259" key="13">
    <source>
        <dbReference type="PROSITE" id="PS51760"/>
    </source>
</evidence>
<keyword evidence="10" id="KW-0472">Membrane</keyword>
<name>A0A8H5BRP6_9AGAR</name>
<feature type="compositionally biased region" description="Low complexity" evidence="9">
    <location>
        <begin position="62"/>
        <end position="80"/>
    </location>
</feature>
<dbReference type="Gene3D" id="2.60.120.260">
    <property type="entry name" value="Galactose-binding domain-like"/>
    <property type="match status" value="1"/>
</dbReference>
<accession>A0A8H5BRP6</accession>
<dbReference type="OrthoDB" id="3052647at2759"/>
<feature type="active site" description="Nucleophile" evidence="7">
    <location>
        <position position="303"/>
    </location>
</feature>
<dbReference type="Gene3D" id="3.20.20.80">
    <property type="entry name" value="Glycosidases"/>
    <property type="match status" value="1"/>
</dbReference>
<feature type="domain" description="CBM1" evidence="12">
    <location>
        <begin position="19"/>
        <end position="55"/>
    </location>
</feature>
<keyword evidence="4 8" id="KW-0119">Carbohydrate metabolism</keyword>
<comment type="catalytic activity">
    <reaction evidence="8">
        <text>Endohydrolysis of (1-&gt;4)-beta-D-xylosidic linkages in xylans.</text>
        <dbReference type="EC" id="3.2.1.8"/>
    </reaction>
</comment>
<dbReference type="PROSITE" id="PS00591">
    <property type="entry name" value="GH10_1"/>
    <property type="match status" value="1"/>
</dbReference>
<keyword evidence="6 8" id="KW-0624">Polysaccharide degradation</keyword>
<dbReference type="GO" id="GO:0000272">
    <property type="term" value="P:polysaccharide catabolic process"/>
    <property type="evidence" value="ECO:0007669"/>
    <property type="project" value="UniProtKB-KW"/>
</dbReference>
<evidence type="ECO:0000256" key="5">
    <source>
        <dbReference type="ARBA" id="ARBA00023295"/>
    </source>
</evidence>
<dbReference type="PROSITE" id="PS51760">
    <property type="entry name" value="GH10_2"/>
    <property type="match status" value="1"/>
</dbReference>
<dbReference type="EC" id="3.2.1.8" evidence="8"/>
<evidence type="ECO:0000256" key="9">
    <source>
        <dbReference type="SAM" id="MobiDB-lite"/>
    </source>
</evidence>
<evidence type="ECO:0000256" key="1">
    <source>
        <dbReference type="ARBA" id="ARBA00007495"/>
    </source>
</evidence>
<dbReference type="GO" id="GO:0031176">
    <property type="term" value="F:endo-1,4-beta-xylanase activity"/>
    <property type="evidence" value="ECO:0007669"/>
    <property type="project" value="UniProtKB-EC"/>
</dbReference>
<dbReference type="GO" id="GO:0005576">
    <property type="term" value="C:extracellular region"/>
    <property type="evidence" value="ECO:0007669"/>
    <property type="project" value="InterPro"/>
</dbReference>
<feature type="domain" description="GH10" evidence="13">
    <location>
        <begin position="102"/>
        <end position="366"/>
    </location>
</feature>
<dbReference type="Pfam" id="PF00331">
    <property type="entry name" value="Glyco_hydro_10"/>
    <property type="match status" value="1"/>
</dbReference>
<keyword evidence="10" id="KW-1133">Transmembrane helix</keyword>
<dbReference type="InterPro" id="IPR035971">
    <property type="entry name" value="CBD_sf"/>
</dbReference>
<feature type="signal peptide" evidence="11">
    <location>
        <begin position="1"/>
        <end position="20"/>
    </location>
</feature>
<evidence type="ECO:0000256" key="8">
    <source>
        <dbReference type="RuleBase" id="RU361174"/>
    </source>
</evidence>
<evidence type="ECO:0000256" key="2">
    <source>
        <dbReference type="ARBA" id="ARBA00022729"/>
    </source>
</evidence>
<evidence type="ECO:0000313" key="14">
    <source>
        <dbReference type="EMBL" id="KAF5327097.1"/>
    </source>
</evidence>
<evidence type="ECO:0000256" key="3">
    <source>
        <dbReference type="ARBA" id="ARBA00022801"/>
    </source>
</evidence>
<comment type="caution">
    <text evidence="14">The sequence shown here is derived from an EMBL/GenBank/DDBJ whole genome shotgun (WGS) entry which is preliminary data.</text>
</comment>
<comment type="similarity">
    <text evidence="1 8">Belongs to the glycosyl hydrolase 10 (cellulase F) family.</text>
</comment>
<evidence type="ECO:0000256" key="11">
    <source>
        <dbReference type="SAM" id="SignalP"/>
    </source>
</evidence>
<dbReference type="InterPro" id="IPR031158">
    <property type="entry name" value="GH10_AS"/>
</dbReference>
<dbReference type="PRINTS" id="PR00134">
    <property type="entry name" value="GLHYDRLASE10"/>
</dbReference>
<feature type="transmembrane region" description="Helical" evidence="10">
    <location>
        <begin position="624"/>
        <end position="646"/>
    </location>
</feature>
<dbReference type="PANTHER" id="PTHR31490:SF76">
    <property type="entry name" value="ENDO-1,4-BETA-XYLANASE C"/>
    <property type="match status" value="1"/>
</dbReference>
<dbReference type="Pfam" id="PF00734">
    <property type="entry name" value="CBM_1"/>
    <property type="match status" value="1"/>
</dbReference>
<protein>
    <recommendedName>
        <fullName evidence="8">Beta-xylanase</fullName>
        <ecNumber evidence="8">3.2.1.8</ecNumber>
    </recommendedName>
</protein>
<dbReference type="AlphaFoldDB" id="A0A8H5BRP6"/>
<dbReference type="InterPro" id="IPR017853">
    <property type="entry name" value="GH"/>
</dbReference>
<feature type="region of interest" description="Disordered" evidence="9">
    <location>
        <begin position="62"/>
        <end position="86"/>
    </location>
</feature>
<gene>
    <name evidence="14" type="ORF">D9619_004627</name>
</gene>
<dbReference type="SUPFAM" id="SSF51445">
    <property type="entry name" value="(Trans)glycosidases"/>
    <property type="match status" value="1"/>
</dbReference>
<keyword evidence="5 8" id="KW-0326">Glycosidase</keyword>
<evidence type="ECO:0000256" key="4">
    <source>
        <dbReference type="ARBA" id="ARBA00023277"/>
    </source>
</evidence>